<dbReference type="Proteomes" id="UP001352852">
    <property type="component" value="Unassembled WGS sequence"/>
</dbReference>
<evidence type="ECO:0000256" key="1">
    <source>
        <dbReference type="SAM" id="SignalP"/>
    </source>
</evidence>
<organism evidence="2 3">
    <name type="scientific">Characodon lateralis</name>
    <dbReference type="NCBI Taxonomy" id="208331"/>
    <lineage>
        <taxon>Eukaryota</taxon>
        <taxon>Metazoa</taxon>
        <taxon>Chordata</taxon>
        <taxon>Craniata</taxon>
        <taxon>Vertebrata</taxon>
        <taxon>Euteleostomi</taxon>
        <taxon>Actinopterygii</taxon>
        <taxon>Neopterygii</taxon>
        <taxon>Teleostei</taxon>
        <taxon>Neoteleostei</taxon>
        <taxon>Acanthomorphata</taxon>
        <taxon>Ovalentaria</taxon>
        <taxon>Atherinomorphae</taxon>
        <taxon>Cyprinodontiformes</taxon>
        <taxon>Goodeidae</taxon>
        <taxon>Characodon</taxon>
    </lineage>
</organism>
<gene>
    <name evidence="2" type="ORF">CHARACLAT_003391</name>
</gene>
<proteinExistence type="predicted"/>
<sequence length="107" mass="11665">MEVWEEKCQKNSSKSLVQAEGFVFQISLLSLLCVPTCAAPPATVGDCGQWCGENKTTEELKEALPELILKSVTDSGPNELKESSSCHPLLELRCSSRQSCDTHASLH</sequence>
<keyword evidence="3" id="KW-1185">Reference proteome</keyword>
<keyword evidence="1" id="KW-0732">Signal</keyword>
<feature type="chain" id="PRO_5046316358" evidence="1">
    <location>
        <begin position="39"/>
        <end position="107"/>
    </location>
</feature>
<feature type="signal peptide" evidence="1">
    <location>
        <begin position="1"/>
        <end position="38"/>
    </location>
</feature>
<name>A0ABU7EG19_9TELE</name>
<accession>A0ABU7EG19</accession>
<comment type="caution">
    <text evidence="2">The sequence shown here is derived from an EMBL/GenBank/DDBJ whole genome shotgun (WGS) entry which is preliminary data.</text>
</comment>
<evidence type="ECO:0000313" key="3">
    <source>
        <dbReference type="Proteomes" id="UP001352852"/>
    </source>
</evidence>
<protein>
    <submittedName>
        <fullName evidence="2">Uncharacterized protein</fullName>
    </submittedName>
</protein>
<evidence type="ECO:0000313" key="2">
    <source>
        <dbReference type="EMBL" id="MED6286202.1"/>
    </source>
</evidence>
<reference evidence="2 3" key="1">
    <citation type="submission" date="2021-06" db="EMBL/GenBank/DDBJ databases">
        <authorList>
            <person name="Palmer J.M."/>
        </authorList>
    </citation>
    <scope>NUCLEOTIDE SEQUENCE [LARGE SCALE GENOMIC DNA]</scope>
    <source>
        <strain evidence="2 3">CL_MEX2019</strain>
        <tissue evidence="2">Muscle</tissue>
    </source>
</reference>
<dbReference type="EMBL" id="JAHUTJ010057527">
    <property type="protein sequence ID" value="MED6286202.1"/>
    <property type="molecule type" value="Genomic_DNA"/>
</dbReference>